<gene>
    <name evidence="3" type="primary">gltS</name>
    <name evidence="3" type="ORF">FX155_01775</name>
</gene>
<dbReference type="Proteomes" id="UP000441455">
    <property type="component" value="Unassembled WGS sequence"/>
</dbReference>
<keyword evidence="1" id="KW-1003">Cell membrane</keyword>
<comment type="subcellular location">
    <subcellularLocation>
        <location evidence="1">Cell membrane</location>
        <topology evidence="1">Multi-pass membrane protein</topology>
    </subcellularLocation>
</comment>
<keyword evidence="1" id="KW-0812">Transmembrane</keyword>
<keyword evidence="1" id="KW-0813">Transport</keyword>
<organism evidence="3 4">
    <name type="scientific">Acidaminococcus fermentans</name>
    <dbReference type="NCBI Taxonomy" id="905"/>
    <lineage>
        <taxon>Bacteria</taxon>
        <taxon>Bacillati</taxon>
        <taxon>Bacillota</taxon>
        <taxon>Negativicutes</taxon>
        <taxon>Acidaminococcales</taxon>
        <taxon>Acidaminococcaceae</taxon>
        <taxon>Acidaminococcus</taxon>
    </lineage>
</organism>
<sequence>MTISLNLYHTMALAVIVFYLGSVLKKRIAFFQTYCIPSPVIGGIVFALLQFSLFELNLLNLTLDTSLQSVFMNLFFTSVGFSASISMVKKGGKTLIVFMAVVAVLIVLQNTAGALLCHFFGLPPLLGLALGSLPLTGGHGTSAAFAPLLEDMGISNALTVAIAAATYGLIAGNLIGNPVARKRIVSLHLTTSSSGFKNEEAKAELEKNTHFRQTLDPERGTWALALLFLASGAGTFITYFFNQIHLTMASYVGSMIIGILIRNISDSQGQNIPVPEISTIGSICLNFFLALAMMGLKLQQLAGLALPMLVILLIQTGICAAFCYFITFSCCGRDYDAAVLSSGHCGFGMGATPNAMANMDSLTKVYGPSEKAYLIIPICGGFFTDIVNSLIITLFMNLL</sequence>
<keyword evidence="1" id="KW-0406">Ion transport</keyword>
<dbReference type="GO" id="GO:0015501">
    <property type="term" value="F:glutamate:sodium symporter activity"/>
    <property type="evidence" value="ECO:0007669"/>
    <property type="project" value="UniProtKB-UniRule"/>
</dbReference>
<keyword evidence="1" id="KW-1133">Transmembrane helix</keyword>
<dbReference type="RefSeq" id="WP_022486772.1">
    <property type="nucleotide sequence ID" value="NZ_CAMEFB010000014.1"/>
</dbReference>
<dbReference type="PANTHER" id="PTHR36178:SF1">
    <property type="entry name" value="SODIUM_GLUTAMATE SYMPORTER"/>
    <property type="match status" value="1"/>
</dbReference>
<feature type="transmembrane region" description="Helical" evidence="1">
    <location>
        <begin position="157"/>
        <end position="176"/>
    </location>
</feature>
<dbReference type="AlphaFoldDB" id="A0A6N7VW80"/>
<keyword evidence="1" id="KW-0915">Sodium</keyword>
<dbReference type="Pfam" id="PF03616">
    <property type="entry name" value="Glt_symporter"/>
    <property type="match status" value="1"/>
</dbReference>
<dbReference type="GO" id="GO:0005886">
    <property type="term" value="C:plasma membrane"/>
    <property type="evidence" value="ECO:0007669"/>
    <property type="project" value="UniProtKB-SubCell"/>
</dbReference>
<feature type="transmembrane region" description="Helical" evidence="1">
    <location>
        <begin position="66"/>
        <end position="88"/>
    </location>
</feature>
<feature type="transmembrane region" description="Helical" evidence="1">
    <location>
        <begin position="222"/>
        <end position="242"/>
    </location>
</feature>
<dbReference type="InterPro" id="IPR004445">
    <property type="entry name" value="GltS"/>
</dbReference>
<feature type="transmembrane region" description="Helical" evidence="1">
    <location>
        <begin position="248"/>
        <end position="265"/>
    </location>
</feature>
<comment type="similarity">
    <text evidence="1">Belongs to the glutamate:Na(+) symporter (ESS) (TC 2.A.27) family.</text>
</comment>
<dbReference type="OrthoDB" id="4921038at2"/>
<feature type="transmembrane region" description="Helical" evidence="1">
    <location>
        <begin position="36"/>
        <end position="54"/>
    </location>
</feature>
<evidence type="ECO:0000256" key="2">
    <source>
        <dbReference type="NCBIfam" id="TIGR00210"/>
    </source>
</evidence>
<keyword evidence="1" id="KW-0769">Symport</keyword>
<feature type="transmembrane region" description="Helical" evidence="1">
    <location>
        <begin position="6"/>
        <end position="24"/>
    </location>
</feature>
<reference evidence="3 4" key="1">
    <citation type="submission" date="2019-08" db="EMBL/GenBank/DDBJ databases">
        <title>In-depth cultivation of the pig gut microbiome towards novel bacterial diversity and tailored functional studies.</title>
        <authorList>
            <person name="Wylensek D."/>
            <person name="Hitch T.C.A."/>
            <person name="Clavel T."/>
        </authorList>
    </citation>
    <scope>NUCLEOTIDE SEQUENCE [LARGE SCALE GENOMIC DNA]</scope>
    <source>
        <strain evidence="3 4">WCA-389-WT-5B</strain>
    </source>
</reference>
<feature type="transmembrane region" description="Helical" evidence="1">
    <location>
        <begin position="95"/>
        <end position="121"/>
    </location>
</feature>
<dbReference type="GO" id="GO:0015813">
    <property type="term" value="P:L-glutamate transmembrane transport"/>
    <property type="evidence" value="ECO:0007669"/>
    <property type="project" value="UniProtKB-UniRule"/>
</dbReference>
<keyword evidence="1" id="KW-0029">Amino-acid transport</keyword>
<feature type="transmembrane region" description="Helical" evidence="1">
    <location>
        <begin position="302"/>
        <end position="326"/>
    </location>
</feature>
<dbReference type="PANTHER" id="PTHR36178">
    <property type="entry name" value="SLR0625 PROTEIN"/>
    <property type="match status" value="1"/>
</dbReference>
<proteinExistence type="inferred from homology"/>
<dbReference type="NCBIfam" id="TIGR00210">
    <property type="entry name" value="gltS"/>
    <property type="match status" value="1"/>
</dbReference>
<evidence type="ECO:0000313" key="3">
    <source>
        <dbReference type="EMBL" id="MSS81351.1"/>
    </source>
</evidence>
<feature type="transmembrane region" description="Helical" evidence="1">
    <location>
        <begin position="277"/>
        <end position="296"/>
    </location>
</feature>
<dbReference type="EMBL" id="VULN01000002">
    <property type="protein sequence ID" value="MSS81351.1"/>
    <property type="molecule type" value="Genomic_DNA"/>
</dbReference>
<comment type="function">
    <text evidence="1">Catalyzes the sodium-dependent transport of glutamate.</text>
</comment>
<name>A0A6N7VW80_ACIFE</name>
<feature type="transmembrane region" description="Helical" evidence="1">
    <location>
        <begin position="372"/>
        <end position="396"/>
    </location>
</feature>
<keyword evidence="1" id="KW-0472">Membrane</keyword>
<evidence type="ECO:0000256" key="1">
    <source>
        <dbReference type="HAMAP-Rule" id="MF_02062"/>
    </source>
</evidence>
<evidence type="ECO:0000313" key="4">
    <source>
        <dbReference type="Proteomes" id="UP000441455"/>
    </source>
</evidence>
<protein>
    <recommendedName>
        <fullName evidence="1 2">Sodium/glutamate symporter</fullName>
    </recommendedName>
</protein>
<accession>A0A6N7VW80</accession>
<dbReference type="HAMAP" id="MF_02062">
    <property type="entry name" value="GltS"/>
    <property type="match status" value="1"/>
</dbReference>
<keyword evidence="1" id="KW-0739">Sodium transport</keyword>
<comment type="caution">
    <text evidence="3">The sequence shown here is derived from an EMBL/GenBank/DDBJ whole genome shotgun (WGS) entry which is preliminary data.</text>
</comment>